<feature type="transmembrane region" description="Helical" evidence="1">
    <location>
        <begin position="47"/>
        <end position="71"/>
    </location>
</feature>
<dbReference type="EMBL" id="JAFBCV010000007">
    <property type="protein sequence ID" value="MBM7839248.1"/>
    <property type="molecule type" value="Genomic_DNA"/>
</dbReference>
<feature type="transmembrane region" description="Helical" evidence="1">
    <location>
        <begin position="6"/>
        <end position="26"/>
    </location>
</feature>
<evidence type="ECO:0000313" key="3">
    <source>
        <dbReference type="Proteomes" id="UP001179280"/>
    </source>
</evidence>
<feature type="transmembrane region" description="Helical" evidence="1">
    <location>
        <begin position="77"/>
        <end position="97"/>
    </location>
</feature>
<reference evidence="2" key="1">
    <citation type="submission" date="2021-01" db="EMBL/GenBank/DDBJ databases">
        <title>Genomic Encyclopedia of Type Strains, Phase IV (KMG-IV): sequencing the most valuable type-strain genomes for metagenomic binning, comparative biology and taxonomic classification.</title>
        <authorList>
            <person name="Goeker M."/>
        </authorList>
    </citation>
    <scope>NUCLEOTIDE SEQUENCE</scope>
    <source>
        <strain evidence="2">DSM 21943</strain>
    </source>
</reference>
<evidence type="ECO:0000313" key="2">
    <source>
        <dbReference type="EMBL" id="MBM7839248.1"/>
    </source>
</evidence>
<keyword evidence="1" id="KW-1133">Transmembrane helix</keyword>
<sequence>MDIIVISILLAFSGGVLFLHYLPTYLRKIESSRFVYQLQEADWFQKPVYAGLFIFGVNALLFSLVWLLVLMPLFQQVWSVLLLLSMTTLCSVWFWMVTSRAYRQPSGRWIFSVIGSSFYLFCFLLLLYIHTTVAPVDLYLEVSFFYLIGAFIALAASIIQFFVTSIEPRQLEKEQT</sequence>
<keyword evidence="3" id="KW-1185">Reference proteome</keyword>
<keyword evidence="1" id="KW-0812">Transmembrane</keyword>
<dbReference type="RefSeq" id="WP_204466538.1">
    <property type="nucleotide sequence ID" value="NZ_JAFBCV010000007.1"/>
</dbReference>
<gene>
    <name evidence="2" type="ORF">JOC54_002519</name>
</gene>
<feature type="transmembrane region" description="Helical" evidence="1">
    <location>
        <begin position="143"/>
        <end position="163"/>
    </location>
</feature>
<evidence type="ECO:0000256" key="1">
    <source>
        <dbReference type="SAM" id="Phobius"/>
    </source>
</evidence>
<proteinExistence type="predicted"/>
<feature type="transmembrane region" description="Helical" evidence="1">
    <location>
        <begin position="109"/>
        <end position="131"/>
    </location>
</feature>
<comment type="caution">
    <text evidence="2">The sequence shown here is derived from an EMBL/GenBank/DDBJ whole genome shotgun (WGS) entry which is preliminary data.</text>
</comment>
<keyword evidence="1" id="KW-0472">Membrane</keyword>
<name>A0ABS2SUR9_9BACI</name>
<organism evidence="2 3">
    <name type="scientific">Shouchella xiaoxiensis</name>
    <dbReference type="NCBI Taxonomy" id="766895"/>
    <lineage>
        <taxon>Bacteria</taxon>
        <taxon>Bacillati</taxon>
        <taxon>Bacillota</taxon>
        <taxon>Bacilli</taxon>
        <taxon>Bacillales</taxon>
        <taxon>Bacillaceae</taxon>
        <taxon>Shouchella</taxon>
    </lineage>
</organism>
<dbReference type="Proteomes" id="UP001179280">
    <property type="component" value="Unassembled WGS sequence"/>
</dbReference>
<protein>
    <submittedName>
        <fullName evidence="2">Uncharacterized protein</fullName>
    </submittedName>
</protein>
<accession>A0ABS2SUR9</accession>